<keyword evidence="2" id="KW-0378">Hydrolase</keyword>
<dbReference type="NCBIfam" id="TIGR00369">
    <property type="entry name" value="unchar_dom_1"/>
    <property type="match status" value="1"/>
</dbReference>
<name>A0A071M6T8_9BURK</name>
<dbReference type="PANTHER" id="PTHR21660:SF1">
    <property type="entry name" value="ACYL-COENZYME A THIOESTERASE 13"/>
    <property type="match status" value="1"/>
</dbReference>
<evidence type="ECO:0000256" key="1">
    <source>
        <dbReference type="ARBA" id="ARBA00008324"/>
    </source>
</evidence>
<dbReference type="PANTHER" id="PTHR21660">
    <property type="entry name" value="THIOESTERASE SUPERFAMILY MEMBER-RELATED"/>
    <property type="match status" value="1"/>
</dbReference>
<dbReference type="Gene3D" id="3.10.129.10">
    <property type="entry name" value="Hotdog Thioesterase"/>
    <property type="match status" value="1"/>
</dbReference>
<comment type="similarity">
    <text evidence="1">Belongs to the thioesterase PaaI family.</text>
</comment>
<accession>A0A071M6T8</accession>
<dbReference type="CDD" id="cd03443">
    <property type="entry name" value="PaaI_thioesterase"/>
    <property type="match status" value="1"/>
</dbReference>
<comment type="caution">
    <text evidence="4">The sequence shown here is derived from an EMBL/GenBank/DDBJ whole genome shotgun (WGS) entry which is preliminary data.</text>
</comment>
<protein>
    <recommendedName>
        <fullName evidence="3">Thioesterase domain-containing protein</fullName>
    </recommendedName>
</protein>
<proteinExistence type="inferred from homology"/>
<reference evidence="4" key="1">
    <citation type="submission" date="2014-04" db="EMBL/GenBank/DDBJ databases">
        <title>In planta biocontrol of soil-borne Fusarium wilt of banana through a plant endophytic bacterium, Burkholderia cenocepacia 869T2.</title>
        <authorList>
            <person name="Ho Y.-N."/>
            <person name="Chiang H.-M."/>
            <person name="Chao C.-P."/>
            <person name="Su C.-C."/>
            <person name="Hsu H.-F."/>
            <person name="Guo C.-T."/>
            <person name="Hsieh J.-L."/>
            <person name="Huang C.-C."/>
        </authorList>
    </citation>
    <scope>NUCLEOTIDE SEQUENCE [LARGE SCALE GENOMIC DNA]</scope>
    <source>
        <strain evidence="4">869T2</strain>
    </source>
</reference>
<dbReference type="InterPro" id="IPR003736">
    <property type="entry name" value="PAAI_dom"/>
</dbReference>
<dbReference type="GO" id="GO:0047617">
    <property type="term" value="F:fatty acyl-CoA hydrolase activity"/>
    <property type="evidence" value="ECO:0007669"/>
    <property type="project" value="InterPro"/>
</dbReference>
<gene>
    <name evidence="4" type="ORF">DT99_28350</name>
</gene>
<sequence length="152" mass="16519">MFTLKAERFAHGDTCDLERLIGGEMKPNPFIEMLGAKVEIWRDGYAEIVLPIVPSLLNTRGILHGGVTAALLDSVCGLAGLFDREEEKRRIGSTLSLTVSYLERGVGTHVVAKGYAQREGRSVFFSRGEVWTDRGVLIATGQGVFGHASVQA</sequence>
<feature type="domain" description="Thioesterase" evidence="3">
    <location>
        <begin position="61"/>
        <end position="138"/>
    </location>
</feature>
<dbReference type="InterPro" id="IPR039298">
    <property type="entry name" value="ACOT13"/>
</dbReference>
<dbReference type="InterPro" id="IPR006683">
    <property type="entry name" value="Thioestr_dom"/>
</dbReference>
<dbReference type="InterPro" id="IPR029069">
    <property type="entry name" value="HotDog_dom_sf"/>
</dbReference>
<evidence type="ECO:0000256" key="2">
    <source>
        <dbReference type="ARBA" id="ARBA00022801"/>
    </source>
</evidence>
<dbReference type="SUPFAM" id="SSF54637">
    <property type="entry name" value="Thioesterase/thiol ester dehydrase-isomerase"/>
    <property type="match status" value="1"/>
</dbReference>
<organism evidence="4">
    <name type="scientific">Burkholderia cenocepacia</name>
    <dbReference type="NCBI Taxonomy" id="95486"/>
    <lineage>
        <taxon>Bacteria</taxon>
        <taxon>Pseudomonadati</taxon>
        <taxon>Pseudomonadota</taxon>
        <taxon>Betaproteobacteria</taxon>
        <taxon>Burkholderiales</taxon>
        <taxon>Burkholderiaceae</taxon>
        <taxon>Burkholderia</taxon>
        <taxon>Burkholderia cepacia complex</taxon>
    </lineage>
</organism>
<dbReference type="AlphaFoldDB" id="A0A071M6T8"/>
<dbReference type="EMBL" id="JJOA01000032">
    <property type="protein sequence ID" value="KEA56230.1"/>
    <property type="molecule type" value="Genomic_DNA"/>
</dbReference>
<dbReference type="Pfam" id="PF03061">
    <property type="entry name" value="4HBT"/>
    <property type="match status" value="1"/>
</dbReference>
<evidence type="ECO:0000259" key="3">
    <source>
        <dbReference type="Pfam" id="PF03061"/>
    </source>
</evidence>
<evidence type="ECO:0000313" key="4">
    <source>
        <dbReference type="EMBL" id="KEA56230.1"/>
    </source>
</evidence>